<evidence type="ECO:0000313" key="2">
    <source>
        <dbReference type="EMBL" id="JAD68617.1"/>
    </source>
</evidence>
<organism evidence="2">
    <name type="scientific">Arundo donax</name>
    <name type="common">Giant reed</name>
    <name type="synonym">Donax arundinaceus</name>
    <dbReference type="NCBI Taxonomy" id="35708"/>
    <lineage>
        <taxon>Eukaryota</taxon>
        <taxon>Viridiplantae</taxon>
        <taxon>Streptophyta</taxon>
        <taxon>Embryophyta</taxon>
        <taxon>Tracheophyta</taxon>
        <taxon>Spermatophyta</taxon>
        <taxon>Magnoliopsida</taxon>
        <taxon>Liliopsida</taxon>
        <taxon>Poales</taxon>
        <taxon>Poaceae</taxon>
        <taxon>PACMAD clade</taxon>
        <taxon>Arundinoideae</taxon>
        <taxon>Arundineae</taxon>
        <taxon>Arundo</taxon>
    </lineage>
</organism>
<reference evidence="2" key="1">
    <citation type="submission" date="2014-09" db="EMBL/GenBank/DDBJ databases">
        <authorList>
            <person name="Magalhaes I.L.F."/>
            <person name="Oliveira U."/>
            <person name="Santos F.R."/>
            <person name="Vidigal T.H.D.A."/>
            <person name="Brescovit A.D."/>
            <person name="Santos A.J."/>
        </authorList>
    </citation>
    <scope>NUCLEOTIDE SEQUENCE</scope>
    <source>
        <tissue evidence="2">Shoot tissue taken approximately 20 cm above the soil surface</tissue>
    </source>
</reference>
<proteinExistence type="predicted"/>
<reference evidence="2" key="2">
    <citation type="journal article" date="2015" name="Data Brief">
        <title>Shoot transcriptome of the giant reed, Arundo donax.</title>
        <authorList>
            <person name="Barrero R.A."/>
            <person name="Guerrero F.D."/>
            <person name="Moolhuijzen P."/>
            <person name="Goolsby J.A."/>
            <person name="Tidwell J."/>
            <person name="Bellgard S.E."/>
            <person name="Bellgard M.I."/>
        </authorList>
    </citation>
    <scope>NUCLEOTIDE SEQUENCE</scope>
    <source>
        <tissue evidence="2">Shoot tissue taken approximately 20 cm above the soil surface</tissue>
    </source>
</reference>
<evidence type="ECO:0000256" key="1">
    <source>
        <dbReference type="SAM" id="MobiDB-lite"/>
    </source>
</evidence>
<dbReference type="EMBL" id="GBRH01229278">
    <property type="protein sequence ID" value="JAD68617.1"/>
    <property type="molecule type" value="Transcribed_RNA"/>
</dbReference>
<feature type="region of interest" description="Disordered" evidence="1">
    <location>
        <begin position="1"/>
        <end position="41"/>
    </location>
</feature>
<sequence length="41" mass="4737">MRPKYYHVGNPQKKDDPPTCPKRTGWLKNRQTVGQLPAKTT</sequence>
<protein>
    <submittedName>
        <fullName evidence="2">Uncharacterized protein</fullName>
    </submittedName>
</protein>
<feature type="compositionally biased region" description="Polar residues" evidence="1">
    <location>
        <begin position="29"/>
        <end position="41"/>
    </location>
</feature>
<accession>A0A0A9CAW8</accession>
<name>A0A0A9CAW8_ARUDO</name>
<dbReference type="AlphaFoldDB" id="A0A0A9CAW8"/>